<proteinExistence type="predicted"/>
<feature type="transmembrane region" description="Helical" evidence="1">
    <location>
        <begin position="49"/>
        <end position="71"/>
    </location>
</feature>
<dbReference type="AlphaFoldDB" id="A0A0F9HTD5"/>
<keyword evidence="1" id="KW-0812">Transmembrane</keyword>
<organism evidence="2">
    <name type="scientific">marine sediment metagenome</name>
    <dbReference type="NCBI Taxonomy" id="412755"/>
    <lineage>
        <taxon>unclassified sequences</taxon>
        <taxon>metagenomes</taxon>
        <taxon>ecological metagenomes</taxon>
    </lineage>
</organism>
<accession>A0A0F9HTD5</accession>
<evidence type="ECO:0000256" key="1">
    <source>
        <dbReference type="SAM" id="Phobius"/>
    </source>
</evidence>
<feature type="transmembrane region" description="Helical" evidence="1">
    <location>
        <begin position="17"/>
        <end position="37"/>
    </location>
</feature>
<feature type="transmembrane region" description="Helical" evidence="1">
    <location>
        <begin position="83"/>
        <end position="101"/>
    </location>
</feature>
<keyword evidence="1" id="KW-0472">Membrane</keyword>
<sequence length="107" mass="12549">MTGVELDWGHVWARAKIHIGMAPWIMMGVTWGFYRLGKKKPTWKLSGPWRYLVPWMASLLVIIPHEAWDIWNGGHIVKSAFDMAEWALFLGLAAFVLRYYVKWFPED</sequence>
<dbReference type="EMBL" id="LAZR01021540">
    <property type="protein sequence ID" value="KKL84965.1"/>
    <property type="molecule type" value="Genomic_DNA"/>
</dbReference>
<name>A0A0F9HTD5_9ZZZZ</name>
<reference evidence="2" key="1">
    <citation type="journal article" date="2015" name="Nature">
        <title>Complex archaea that bridge the gap between prokaryotes and eukaryotes.</title>
        <authorList>
            <person name="Spang A."/>
            <person name="Saw J.H."/>
            <person name="Jorgensen S.L."/>
            <person name="Zaremba-Niedzwiedzka K."/>
            <person name="Martijn J."/>
            <person name="Lind A.E."/>
            <person name="van Eijk R."/>
            <person name="Schleper C."/>
            <person name="Guy L."/>
            <person name="Ettema T.J."/>
        </authorList>
    </citation>
    <scope>NUCLEOTIDE SEQUENCE</scope>
</reference>
<evidence type="ECO:0000313" key="2">
    <source>
        <dbReference type="EMBL" id="KKL84965.1"/>
    </source>
</evidence>
<protein>
    <submittedName>
        <fullName evidence="2">Uncharacterized protein</fullName>
    </submittedName>
</protein>
<comment type="caution">
    <text evidence="2">The sequence shown here is derived from an EMBL/GenBank/DDBJ whole genome shotgun (WGS) entry which is preliminary data.</text>
</comment>
<keyword evidence="1" id="KW-1133">Transmembrane helix</keyword>
<gene>
    <name evidence="2" type="ORF">LCGC14_1959440</name>
</gene>